<dbReference type="SUPFAM" id="SSF48371">
    <property type="entry name" value="ARM repeat"/>
    <property type="match status" value="1"/>
</dbReference>
<dbReference type="Gene3D" id="1.25.10.10">
    <property type="entry name" value="Leucine-rich Repeat Variant"/>
    <property type="match status" value="1"/>
</dbReference>
<dbReference type="InterPro" id="IPR016024">
    <property type="entry name" value="ARM-type_fold"/>
</dbReference>
<dbReference type="Proteomes" id="UP001154282">
    <property type="component" value="Unassembled WGS sequence"/>
</dbReference>
<accession>A0AAV0NTH0</accession>
<dbReference type="EMBL" id="CAMGYJ010000008">
    <property type="protein sequence ID" value="CAI0461916.1"/>
    <property type="molecule type" value="Genomic_DNA"/>
</dbReference>
<keyword evidence="4" id="KW-1185">Reference proteome</keyword>
<gene>
    <name evidence="2" type="ORF">LITE_LOCUS35141</name>
    <name evidence="3" type="ORF">LITE_LOCUS35142</name>
</gene>
<sequence length="142" mass="14765">MIDLGVVPPLFSLVLKDGRVGIVEDATAVIAQIAGCEESEAEFGRVSGIRVLVDLLDVGTGSSGRVKENAVGALLNLVRSGGEKVLREVKELGVTALEGIRDVAEGGSSKGKSKAMALLEVIEGGSMNGNPQFYSLFDHHSS</sequence>
<dbReference type="AlphaFoldDB" id="A0AAV0NTH0"/>
<organism evidence="3 4">
    <name type="scientific">Linum tenue</name>
    <dbReference type="NCBI Taxonomy" id="586396"/>
    <lineage>
        <taxon>Eukaryota</taxon>
        <taxon>Viridiplantae</taxon>
        <taxon>Streptophyta</taxon>
        <taxon>Embryophyta</taxon>
        <taxon>Tracheophyta</taxon>
        <taxon>Spermatophyta</taxon>
        <taxon>Magnoliopsida</taxon>
        <taxon>eudicotyledons</taxon>
        <taxon>Gunneridae</taxon>
        <taxon>Pentapetalae</taxon>
        <taxon>rosids</taxon>
        <taxon>fabids</taxon>
        <taxon>Malpighiales</taxon>
        <taxon>Linaceae</taxon>
        <taxon>Linum</taxon>
    </lineage>
</organism>
<keyword evidence="1" id="KW-0833">Ubl conjugation pathway</keyword>
<reference evidence="3" key="1">
    <citation type="submission" date="2022-08" db="EMBL/GenBank/DDBJ databases">
        <authorList>
            <person name="Gutierrez-Valencia J."/>
        </authorList>
    </citation>
    <scope>NUCLEOTIDE SEQUENCE</scope>
</reference>
<protein>
    <submittedName>
        <fullName evidence="3">Uncharacterized protein</fullName>
    </submittedName>
</protein>
<name>A0AAV0NTH0_9ROSI</name>
<dbReference type="PANTHER" id="PTHR23315">
    <property type="entry name" value="U BOX DOMAIN-CONTAINING"/>
    <property type="match status" value="1"/>
</dbReference>
<evidence type="ECO:0000313" key="4">
    <source>
        <dbReference type="Proteomes" id="UP001154282"/>
    </source>
</evidence>
<comment type="caution">
    <text evidence="3">The sequence shown here is derived from an EMBL/GenBank/DDBJ whole genome shotgun (WGS) entry which is preliminary data.</text>
</comment>
<evidence type="ECO:0000313" key="2">
    <source>
        <dbReference type="EMBL" id="CAI0461916.1"/>
    </source>
</evidence>
<dbReference type="InterPro" id="IPR011989">
    <property type="entry name" value="ARM-like"/>
</dbReference>
<proteinExistence type="predicted"/>
<evidence type="ECO:0000256" key="1">
    <source>
        <dbReference type="ARBA" id="ARBA00022786"/>
    </source>
</evidence>
<evidence type="ECO:0000313" key="3">
    <source>
        <dbReference type="EMBL" id="CAI0461919.1"/>
    </source>
</evidence>
<dbReference type="EMBL" id="CAMGYJ010000008">
    <property type="protein sequence ID" value="CAI0461919.1"/>
    <property type="molecule type" value="Genomic_DNA"/>
</dbReference>
<dbReference type="PANTHER" id="PTHR23315:SF238">
    <property type="entry name" value="ARM REPEAT SUPERFAMILY PROTEIN"/>
    <property type="match status" value="1"/>
</dbReference>